<dbReference type="FunFam" id="1.25.40.10:FF:000306">
    <property type="entry name" value="Cell cycle control protein cwf4"/>
    <property type="match status" value="1"/>
</dbReference>
<dbReference type="SUPFAM" id="SSF48452">
    <property type="entry name" value="TPR-like"/>
    <property type="match status" value="2"/>
</dbReference>
<dbReference type="GO" id="GO:0000245">
    <property type="term" value="P:spliceosomal complex assembly"/>
    <property type="evidence" value="ECO:0007669"/>
    <property type="project" value="TreeGrafter"/>
</dbReference>
<evidence type="ECO:0000256" key="8">
    <source>
        <dbReference type="ARBA" id="ARBA00023242"/>
    </source>
</evidence>
<evidence type="ECO:0000259" key="10">
    <source>
        <dbReference type="Pfam" id="PF23231"/>
    </source>
</evidence>
<comment type="subunit">
    <text evidence="3">Associated with the spliceosome.</text>
</comment>
<dbReference type="InterPro" id="IPR055430">
    <property type="entry name" value="HAT_Syf1_CNRKL1_C"/>
</dbReference>
<dbReference type="InterPro" id="IPR059164">
    <property type="entry name" value="HAT_PRP39_C"/>
</dbReference>
<evidence type="ECO:0000256" key="7">
    <source>
        <dbReference type="ARBA" id="ARBA00023187"/>
    </source>
</evidence>
<dbReference type="OrthoDB" id="541719at2759"/>
<name>A0A0J8R962_COCIT</name>
<comment type="subcellular location">
    <subcellularLocation>
        <location evidence="1">Nucleus</location>
    </subcellularLocation>
</comment>
<organism evidence="11 12">
    <name type="scientific">Coccidioides immitis RMSCC 3703</name>
    <dbReference type="NCBI Taxonomy" id="454286"/>
    <lineage>
        <taxon>Eukaryota</taxon>
        <taxon>Fungi</taxon>
        <taxon>Dikarya</taxon>
        <taxon>Ascomycota</taxon>
        <taxon>Pezizomycotina</taxon>
        <taxon>Eurotiomycetes</taxon>
        <taxon>Eurotiomycetidae</taxon>
        <taxon>Onygenales</taxon>
        <taxon>Onygenaceae</taxon>
        <taxon>Coccidioides</taxon>
    </lineage>
</organism>
<dbReference type="Proteomes" id="UP000054559">
    <property type="component" value="Unassembled WGS sequence"/>
</dbReference>
<dbReference type="GO" id="GO:0000974">
    <property type="term" value="C:Prp19 complex"/>
    <property type="evidence" value="ECO:0007669"/>
    <property type="project" value="TreeGrafter"/>
</dbReference>
<dbReference type="STRING" id="454286.A0A0J8R962"/>
<evidence type="ECO:0000256" key="3">
    <source>
        <dbReference type="ARBA" id="ARBA00011524"/>
    </source>
</evidence>
<proteinExistence type="inferred from homology"/>
<dbReference type="Pfam" id="PF23241">
    <property type="entry name" value="HAT_PRP39_C"/>
    <property type="match status" value="1"/>
</dbReference>
<dbReference type="GO" id="GO:0071007">
    <property type="term" value="C:U2-type catalytic step 2 spliceosome"/>
    <property type="evidence" value="ECO:0007669"/>
    <property type="project" value="TreeGrafter"/>
</dbReference>
<comment type="similarity">
    <text evidence="2">Belongs to the crooked-neck family.</text>
</comment>
<evidence type="ECO:0000313" key="11">
    <source>
        <dbReference type="EMBL" id="KMU81431.1"/>
    </source>
</evidence>
<feature type="domain" description="Pre-mRNA-splicing factor Syf1/CRNKL1-like C-terminal HAT-repeats" evidence="10">
    <location>
        <begin position="74"/>
        <end position="159"/>
    </location>
</feature>
<dbReference type="SMART" id="SM00386">
    <property type="entry name" value="HAT"/>
    <property type="match status" value="10"/>
</dbReference>
<reference evidence="12" key="1">
    <citation type="journal article" date="2010" name="Genome Res.">
        <title>Population genomic sequencing of Coccidioides fungi reveals recent hybridization and transposon control.</title>
        <authorList>
            <person name="Neafsey D.E."/>
            <person name="Barker B.M."/>
            <person name="Sharpton T.J."/>
            <person name="Stajich J.E."/>
            <person name="Park D.J."/>
            <person name="Whiston E."/>
            <person name="Hung C.-Y."/>
            <person name="McMahan C."/>
            <person name="White J."/>
            <person name="Sykes S."/>
            <person name="Heiman D."/>
            <person name="Young S."/>
            <person name="Zeng Q."/>
            <person name="Abouelleil A."/>
            <person name="Aftuck L."/>
            <person name="Bessette D."/>
            <person name="Brown A."/>
            <person name="FitzGerald M."/>
            <person name="Lui A."/>
            <person name="Macdonald J.P."/>
            <person name="Priest M."/>
            <person name="Orbach M.J."/>
            <person name="Galgiani J.N."/>
            <person name="Kirkland T.N."/>
            <person name="Cole G.T."/>
            <person name="Birren B.W."/>
            <person name="Henn M.R."/>
            <person name="Taylor J.W."/>
            <person name="Rounsley S.D."/>
        </authorList>
    </citation>
    <scope>NUCLEOTIDE SEQUENCE [LARGE SCALE GENOMIC DNA]</scope>
    <source>
        <strain evidence="12">RMSCC 3703</strain>
    </source>
</reference>
<keyword evidence="7" id="KW-0508">mRNA splicing</keyword>
<dbReference type="PANTHER" id="PTHR11246:SF3">
    <property type="entry name" value="CROOKED NECK-LIKE PROTEIN 1"/>
    <property type="match status" value="1"/>
</dbReference>
<dbReference type="EMBL" id="DS268200">
    <property type="protein sequence ID" value="KMU81431.1"/>
    <property type="molecule type" value="Genomic_DNA"/>
</dbReference>
<dbReference type="InterPro" id="IPR003107">
    <property type="entry name" value="HAT"/>
</dbReference>
<evidence type="ECO:0000256" key="1">
    <source>
        <dbReference type="ARBA" id="ARBA00004123"/>
    </source>
</evidence>
<dbReference type="PANTHER" id="PTHR11246">
    <property type="entry name" value="PRE-MRNA SPLICING FACTOR"/>
    <property type="match status" value="1"/>
</dbReference>
<evidence type="ECO:0000256" key="5">
    <source>
        <dbReference type="ARBA" id="ARBA00022728"/>
    </source>
</evidence>
<keyword evidence="5" id="KW-0747">Spliceosome</keyword>
<evidence type="ECO:0000256" key="4">
    <source>
        <dbReference type="ARBA" id="ARBA00022664"/>
    </source>
</evidence>
<dbReference type="Gene3D" id="1.25.40.10">
    <property type="entry name" value="Tetratricopeptide repeat domain"/>
    <property type="match status" value="3"/>
</dbReference>
<protein>
    <submittedName>
        <fullName evidence="11">Pre-mRNA-splicing factor clf1</fullName>
    </submittedName>
</protein>
<comment type="function">
    <text evidence="9">Involved in pre-mRNA splicing and cell cycle progression. Required for the spliceosome assembly and initiation of the DNA replication.</text>
</comment>
<dbReference type="Pfam" id="PF23231">
    <property type="entry name" value="HAT_Syf1_CNRKL1_C"/>
    <property type="match status" value="2"/>
</dbReference>
<dbReference type="InterPro" id="IPR011990">
    <property type="entry name" value="TPR-like_helical_dom_sf"/>
</dbReference>
<dbReference type="GO" id="GO:0071011">
    <property type="term" value="C:precatalytic spliceosome"/>
    <property type="evidence" value="ECO:0007669"/>
    <property type="project" value="TreeGrafter"/>
</dbReference>
<dbReference type="GO" id="GO:0071014">
    <property type="term" value="C:post-mRNA release spliceosomal complex"/>
    <property type="evidence" value="ECO:0007669"/>
    <property type="project" value="TreeGrafter"/>
</dbReference>
<keyword evidence="6" id="KW-0677">Repeat</keyword>
<sequence>MLGNIAGARQVFERWMSWEPDEGAWSAYIKLEKRYNEFDRARAIFERFTAVHPEPKNWIKWARFEEENGTCGLVREVFGLAIETLGDDFMDERLFIAYARYETKLKEHERARAIYKYALDRLPRSKSAVLHKAYTTFEKQYGDQEGVEDVILSKRRVQYEEQVKENPKNYDAWFDYIRLEEASGNVERVRDVYERAIAQIPPSQEKRHWRRYIYLWIFYALWEEMENHDFGRARQIYQECLKLIPHKKFTFAKSDSSFEFVRCRTLFEKQIEWNPSQTQAWIKFAELERGLDDLERARAIYELGISQPSLDMPELLWKAYIDFEEYEGEYDRTRSLYERLLEKTDHVKVWINYARFEINIPENEDDEDEEKPVSEEAKSRARKIFERAHKVMKEKDLKEDRVALLNAWKSFEQTHGTPTDITNIEKQMPRKVKKRRKLEEDRYEEYMDYVFPADDESTANLSKLLQKAYQWKQEQGNIS</sequence>
<gene>
    <name evidence="11" type="ORF">CISG_09144</name>
</gene>
<dbReference type="AlphaFoldDB" id="A0A0J8R962"/>
<keyword evidence="4" id="KW-0507">mRNA processing</keyword>
<evidence type="ECO:0000313" key="12">
    <source>
        <dbReference type="Proteomes" id="UP000054559"/>
    </source>
</evidence>
<dbReference type="InterPro" id="IPR045075">
    <property type="entry name" value="Syf1-like"/>
</dbReference>
<feature type="domain" description="Pre-mRNA-splicing factor Syf1/CRNKL1-like C-terminal HAT-repeats" evidence="10">
    <location>
        <begin position="166"/>
        <end position="304"/>
    </location>
</feature>
<dbReference type="Pfam" id="PF02184">
    <property type="entry name" value="HAT"/>
    <property type="match status" value="1"/>
</dbReference>
<accession>A0A0J8R962</accession>
<evidence type="ECO:0000256" key="2">
    <source>
        <dbReference type="ARBA" id="ARBA00008644"/>
    </source>
</evidence>
<keyword evidence="8" id="KW-0539">Nucleus</keyword>
<dbReference type="FunFam" id="1.25.40.10:FF:000796">
    <property type="entry name" value="Crooked neck pre-mRNA splicing factor 1"/>
    <property type="match status" value="1"/>
</dbReference>
<evidence type="ECO:0000256" key="9">
    <source>
        <dbReference type="ARBA" id="ARBA00037040"/>
    </source>
</evidence>
<evidence type="ECO:0000256" key="6">
    <source>
        <dbReference type="ARBA" id="ARBA00022737"/>
    </source>
</evidence>